<dbReference type="Proteomes" id="UP000034617">
    <property type="component" value="Unassembled WGS sequence"/>
</dbReference>
<organism evidence="2 3">
    <name type="scientific">Candidatus Gottesmanbacteria bacterium GW2011_GWB1_44_11c</name>
    <dbReference type="NCBI Taxonomy" id="1618447"/>
    <lineage>
        <taxon>Bacteria</taxon>
        <taxon>Candidatus Gottesmaniibacteriota</taxon>
    </lineage>
</organism>
<proteinExistence type="predicted"/>
<gene>
    <name evidence="2" type="ORF">UW22_C0065G0008</name>
</gene>
<dbReference type="InterPro" id="IPR007842">
    <property type="entry name" value="HEPN_dom"/>
</dbReference>
<feature type="domain" description="HEPN" evidence="1">
    <location>
        <begin position="10"/>
        <end position="117"/>
    </location>
</feature>
<reference evidence="2 3" key="1">
    <citation type="journal article" date="2015" name="Nature">
        <title>rRNA introns, odd ribosomes, and small enigmatic genomes across a large radiation of phyla.</title>
        <authorList>
            <person name="Brown C.T."/>
            <person name="Hug L.A."/>
            <person name="Thomas B.C."/>
            <person name="Sharon I."/>
            <person name="Castelle C.J."/>
            <person name="Singh A."/>
            <person name="Wilkins M.J."/>
            <person name="Williams K.H."/>
            <person name="Banfield J.F."/>
        </authorList>
    </citation>
    <scope>NUCLEOTIDE SEQUENCE [LARGE SCALE GENOMIC DNA]</scope>
</reference>
<dbReference type="EMBL" id="LCHM01000065">
    <property type="protein sequence ID" value="KKT34811.1"/>
    <property type="molecule type" value="Genomic_DNA"/>
</dbReference>
<name>A0A0G1GIL4_9BACT</name>
<sequence length="126" mass="14547">MQTDYKRWIEKAKRHLTTAHLNHNNHGFGDTTCYFAHQTAELMLKAYLIANHIDFPKVHALPQMLSLCMTADPDFSHVMDDMAFLNGFYIEAKYPLDITFEPSIKDIQRALTCAGQIVDFVEKKLQ</sequence>
<evidence type="ECO:0000313" key="2">
    <source>
        <dbReference type="EMBL" id="KKT34811.1"/>
    </source>
</evidence>
<dbReference type="Pfam" id="PF05168">
    <property type="entry name" value="HEPN"/>
    <property type="match status" value="1"/>
</dbReference>
<evidence type="ECO:0000259" key="1">
    <source>
        <dbReference type="PROSITE" id="PS50910"/>
    </source>
</evidence>
<dbReference type="SMART" id="SM00748">
    <property type="entry name" value="HEPN"/>
    <property type="match status" value="1"/>
</dbReference>
<protein>
    <recommendedName>
        <fullName evidence="1">HEPN domain-containing protein</fullName>
    </recommendedName>
</protein>
<dbReference type="SUPFAM" id="SSF81593">
    <property type="entry name" value="Nucleotidyltransferase substrate binding subunit/domain"/>
    <property type="match status" value="1"/>
</dbReference>
<dbReference type="Gene3D" id="1.20.120.330">
    <property type="entry name" value="Nucleotidyltransferases domain 2"/>
    <property type="match status" value="1"/>
</dbReference>
<dbReference type="PROSITE" id="PS50910">
    <property type="entry name" value="HEPN"/>
    <property type="match status" value="1"/>
</dbReference>
<evidence type="ECO:0000313" key="3">
    <source>
        <dbReference type="Proteomes" id="UP000034617"/>
    </source>
</evidence>
<dbReference type="AlphaFoldDB" id="A0A0G1GIL4"/>
<accession>A0A0G1GIL4</accession>
<comment type="caution">
    <text evidence="2">The sequence shown here is derived from an EMBL/GenBank/DDBJ whole genome shotgun (WGS) entry which is preliminary data.</text>
</comment>